<accession>A0ABS5PMN3</accession>
<reference evidence="7 8" key="1">
    <citation type="submission" date="2021-05" db="EMBL/GenBank/DDBJ databases">
        <title>Fusibacter ferrireducens sp. nov., an anaerobic, sulfur- and Fe-reducing bacterium isolated from the mangrove sediment.</title>
        <authorList>
            <person name="Qiu D."/>
        </authorList>
    </citation>
    <scope>NUCLEOTIDE SEQUENCE [LARGE SCALE GENOMIC DNA]</scope>
    <source>
        <strain evidence="7 8">DSM 12116</strain>
    </source>
</reference>
<dbReference type="Pfam" id="PF00155">
    <property type="entry name" value="Aminotran_1_2"/>
    <property type="match status" value="1"/>
</dbReference>
<evidence type="ECO:0000256" key="2">
    <source>
        <dbReference type="ARBA" id="ARBA00012224"/>
    </source>
</evidence>
<protein>
    <recommendedName>
        <fullName evidence="2">cysteine-S-conjugate beta-lyase</fullName>
        <ecNumber evidence="2">4.4.1.13</ecNumber>
    </recommendedName>
</protein>
<comment type="cofactor">
    <cofactor evidence="1">
        <name>pyridoxal 5'-phosphate</name>
        <dbReference type="ChEBI" id="CHEBI:597326"/>
    </cofactor>
</comment>
<dbReference type="InterPro" id="IPR004839">
    <property type="entry name" value="Aminotransferase_I/II_large"/>
</dbReference>
<comment type="similarity">
    <text evidence="5">Belongs to the class-II pyridoxal-phosphate-dependent aminotransferase family. MalY/PatB cystathionine beta-lyase subfamily.</text>
</comment>
<keyword evidence="7" id="KW-0808">Transferase</keyword>
<dbReference type="Gene3D" id="3.90.1150.10">
    <property type="entry name" value="Aspartate Aminotransferase, domain 1"/>
    <property type="match status" value="1"/>
</dbReference>
<name>A0ABS5PMN3_9FIRM</name>
<dbReference type="EC" id="4.4.1.13" evidence="2"/>
<dbReference type="GO" id="GO:0008483">
    <property type="term" value="F:transaminase activity"/>
    <property type="evidence" value="ECO:0007669"/>
    <property type="project" value="UniProtKB-KW"/>
</dbReference>
<proteinExistence type="inferred from homology"/>
<dbReference type="EMBL" id="JAHBCL010000009">
    <property type="protein sequence ID" value="MBS7526323.1"/>
    <property type="molecule type" value="Genomic_DNA"/>
</dbReference>
<sequence length="396" mass="44973">MQYQFDKIIDRKNTNSVKWEPNVLKTMFGDEEMLPMWVADMDFKCPDPVVEALVKRAEHGIYGYADIDESYYEAIVDWNARRNNWQLDKSWIVFTPGVVPAVNYLVQTFCKTGDKVIIQNPVYYPFSMAINNNGAGIVLNPLKEEAGDYVMDYEDLEAKVKDPRVRMLILCSPHNPVGRVWRKEELERLGEICLANDVLVVADEIHSDLIMSGHQHTPFASISESFANNSITCVAPSKTFNLAGLQVSNIIIPNDKLRKEYQVTLENNAIRHPNTFGIVALEAAYTKGEPWLEAVLAYIEGNMDFIKKFVDERLPGVTFKKPEGTYLAWLDFRGLNMDQSSLEKWMQRDLKLALDEGYIFGSGGEGFERINAACPRSLIEEALGRIERGIKALNSK</sequence>
<evidence type="ECO:0000256" key="5">
    <source>
        <dbReference type="ARBA" id="ARBA00037974"/>
    </source>
</evidence>
<dbReference type="NCBIfam" id="TIGR04350">
    <property type="entry name" value="C_S_lyase_PatB"/>
    <property type="match status" value="1"/>
</dbReference>
<dbReference type="Proteomes" id="UP000746471">
    <property type="component" value="Unassembled WGS sequence"/>
</dbReference>
<dbReference type="PANTHER" id="PTHR43525:SF1">
    <property type="entry name" value="PROTEIN MALY"/>
    <property type="match status" value="1"/>
</dbReference>
<evidence type="ECO:0000256" key="1">
    <source>
        <dbReference type="ARBA" id="ARBA00001933"/>
    </source>
</evidence>
<evidence type="ECO:0000256" key="4">
    <source>
        <dbReference type="ARBA" id="ARBA00023239"/>
    </source>
</evidence>
<comment type="caution">
    <text evidence="7">The sequence shown here is derived from an EMBL/GenBank/DDBJ whole genome shotgun (WGS) entry which is preliminary data.</text>
</comment>
<evidence type="ECO:0000259" key="6">
    <source>
        <dbReference type="Pfam" id="PF00155"/>
    </source>
</evidence>
<gene>
    <name evidence="7" type="ORF">KHM83_06510</name>
</gene>
<evidence type="ECO:0000313" key="8">
    <source>
        <dbReference type="Proteomes" id="UP000746471"/>
    </source>
</evidence>
<dbReference type="InterPro" id="IPR015424">
    <property type="entry name" value="PyrdxlP-dep_Trfase"/>
</dbReference>
<dbReference type="InterPro" id="IPR027619">
    <property type="entry name" value="C-S_lyase_PatB-like"/>
</dbReference>
<feature type="domain" description="Aminotransferase class I/classII large" evidence="6">
    <location>
        <begin position="40"/>
        <end position="386"/>
    </location>
</feature>
<dbReference type="PANTHER" id="PTHR43525">
    <property type="entry name" value="PROTEIN MALY"/>
    <property type="match status" value="1"/>
</dbReference>
<keyword evidence="7" id="KW-0032">Aminotransferase</keyword>
<dbReference type="CDD" id="cd00609">
    <property type="entry name" value="AAT_like"/>
    <property type="match status" value="1"/>
</dbReference>
<dbReference type="Gene3D" id="3.40.640.10">
    <property type="entry name" value="Type I PLP-dependent aspartate aminotransferase-like (Major domain)"/>
    <property type="match status" value="1"/>
</dbReference>
<evidence type="ECO:0000313" key="7">
    <source>
        <dbReference type="EMBL" id="MBS7526323.1"/>
    </source>
</evidence>
<dbReference type="InterPro" id="IPR015421">
    <property type="entry name" value="PyrdxlP-dep_Trfase_major"/>
</dbReference>
<keyword evidence="8" id="KW-1185">Reference proteome</keyword>
<keyword evidence="4" id="KW-0456">Lyase</keyword>
<organism evidence="7 8">
    <name type="scientific">Fusibacter paucivorans</name>
    <dbReference type="NCBI Taxonomy" id="76009"/>
    <lineage>
        <taxon>Bacteria</taxon>
        <taxon>Bacillati</taxon>
        <taxon>Bacillota</taxon>
        <taxon>Clostridia</taxon>
        <taxon>Eubacteriales</taxon>
        <taxon>Eubacteriales Family XII. Incertae Sedis</taxon>
        <taxon>Fusibacter</taxon>
    </lineage>
</organism>
<keyword evidence="3" id="KW-0663">Pyridoxal phosphate</keyword>
<dbReference type="RefSeq" id="WP_213236147.1">
    <property type="nucleotide sequence ID" value="NZ_JAHBCL010000009.1"/>
</dbReference>
<dbReference type="InterPro" id="IPR051798">
    <property type="entry name" value="Class-II_PLP-Dep_Aminotrans"/>
</dbReference>
<dbReference type="SUPFAM" id="SSF53383">
    <property type="entry name" value="PLP-dependent transferases"/>
    <property type="match status" value="1"/>
</dbReference>
<dbReference type="InterPro" id="IPR015422">
    <property type="entry name" value="PyrdxlP-dep_Trfase_small"/>
</dbReference>
<evidence type="ECO:0000256" key="3">
    <source>
        <dbReference type="ARBA" id="ARBA00022898"/>
    </source>
</evidence>